<organism evidence="11 12">
    <name type="scientific">Candidatus Chisholmbacteria bacterium RIFCSPHIGHO2_01_FULL_48_12</name>
    <dbReference type="NCBI Taxonomy" id="1797589"/>
    <lineage>
        <taxon>Bacteria</taxon>
        <taxon>Candidatus Chisholmiibacteriota</taxon>
    </lineage>
</organism>
<proteinExistence type="inferred from homology"/>
<dbReference type="AlphaFoldDB" id="A0A1G1VUU9"/>
<keyword evidence="7 9" id="KW-0472">Membrane</keyword>
<comment type="subcellular location">
    <subcellularLocation>
        <location evidence="1">Cell membrane</location>
        <topology evidence="1">Multi-pass membrane protein</topology>
    </subcellularLocation>
</comment>
<dbReference type="Proteomes" id="UP000177324">
    <property type="component" value="Unassembled WGS sequence"/>
</dbReference>
<evidence type="ECO:0000256" key="10">
    <source>
        <dbReference type="SAM" id="Phobius"/>
    </source>
</evidence>
<dbReference type="PANTHER" id="PTHR13285:SF23">
    <property type="entry name" value="TEICHOIC ACID D-ALANYLTRANSFERASE"/>
    <property type="match status" value="1"/>
</dbReference>
<dbReference type="InterPro" id="IPR024194">
    <property type="entry name" value="Ac/AlaTfrase_AlgI/DltB"/>
</dbReference>
<dbReference type="GO" id="GO:0042121">
    <property type="term" value="P:alginic acid biosynthetic process"/>
    <property type="evidence" value="ECO:0007669"/>
    <property type="project" value="InterPro"/>
</dbReference>
<keyword evidence="3 9" id="KW-1003">Cell membrane</keyword>
<evidence type="ECO:0000256" key="7">
    <source>
        <dbReference type="ARBA" id="ARBA00023136"/>
    </source>
</evidence>
<feature type="transmembrane region" description="Helical" evidence="10">
    <location>
        <begin position="325"/>
        <end position="345"/>
    </location>
</feature>
<dbReference type="GO" id="GO:0005886">
    <property type="term" value="C:plasma membrane"/>
    <property type="evidence" value="ECO:0007669"/>
    <property type="project" value="UniProtKB-SubCell"/>
</dbReference>
<dbReference type="PANTHER" id="PTHR13285">
    <property type="entry name" value="ACYLTRANSFERASE"/>
    <property type="match status" value="1"/>
</dbReference>
<feature type="transmembrane region" description="Helical" evidence="10">
    <location>
        <begin position="282"/>
        <end position="305"/>
    </location>
</feature>
<comment type="similarity">
    <text evidence="2 9">Belongs to the membrane-bound acyltransferase family.</text>
</comment>
<evidence type="ECO:0000256" key="9">
    <source>
        <dbReference type="PIRNR" id="PIRNR016636"/>
    </source>
</evidence>
<dbReference type="Pfam" id="PF03062">
    <property type="entry name" value="MBOAT"/>
    <property type="match status" value="1"/>
</dbReference>
<evidence type="ECO:0000313" key="11">
    <source>
        <dbReference type="EMBL" id="OGY19152.1"/>
    </source>
</evidence>
<keyword evidence="5 10" id="KW-0812">Transmembrane</keyword>
<evidence type="ECO:0008006" key="13">
    <source>
        <dbReference type="Google" id="ProtNLM"/>
    </source>
</evidence>
<keyword evidence="4 9" id="KW-0808">Transferase</keyword>
<dbReference type="InterPro" id="IPR004299">
    <property type="entry name" value="MBOAT_fam"/>
</dbReference>
<accession>A0A1G1VUU9</accession>
<evidence type="ECO:0000256" key="5">
    <source>
        <dbReference type="ARBA" id="ARBA00022692"/>
    </source>
</evidence>
<dbReference type="EMBL" id="MHCH01000004">
    <property type="protein sequence ID" value="OGY19152.1"/>
    <property type="molecule type" value="Genomic_DNA"/>
</dbReference>
<evidence type="ECO:0000256" key="1">
    <source>
        <dbReference type="ARBA" id="ARBA00004651"/>
    </source>
</evidence>
<evidence type="ECO:0000313" key="12">
    <source>
        <dbReference type="Proteomes" id="UP000177324"/>
    </source>
</evidence>
<evidence type="ECO:0000256" key="8">
    <source>
        <dbReference type="ARBA" id="ARBA00023315"/>
    </source>
</evidence>
<keyword evidence="6 10" id="KW-1133">Transmembrane helix</keyword>
<dbReference type="InterPro" id="IPR028362">
    <property type="entry name" value="AlgI"/>
</dbReference>
<protein>
    <recommendedName>
        <fullName evidence="13">MBOAT family protein</fullName>
    </recommendedName>
</protein>
<feature type="transmembrane region" description="Helical" evidence="10">
    <location>
        <begin position="38"/>
        <end position="60"/>
    </location>
</feature>
<name>A0A1G1VUU9_9BACT</name>
<feature type="transmembrane region" description="Helical" evidence="10">
    <location>
        <begin position="7"/>
        <end position="26"/>
    </location>
</feature>
<reference evidence="11 12" key="1">
    <citation type="journal article" date="2016" name="Nat. Commun.">
        <title>Thousands of microbial genomes shed light on interconnected biogeochemical processes in an aquifer system.</title>
        <authorList>
            <person name="Anantharaman K."/>
            <person name="Brown C.T."/>
            <person name="Hug L.A."/>
            <person name="Sharon I."/>
            <person name="Castelle C.J."/>
            <person name="Probst A.J."/>
            <person name="Thomas B.C."/>
            <person name="Singh A."/>
            <person name="Wilkins M.J."/>
            <person name="Karaoz U."/>
            <person name="Brodie E.L."/>
            <person name="Williams K.H."/>
            <person name="Hubbard S.S."/>
            <person name="Banfield J.F."/>
        </authorList>
    </citation>
    <scope>NUCLEOTIDE SEQUENCE [LARGE SCALE GENOMIC DNA]</scope>
</reference>
<dbReference type="GO" id="GO:0016746">
    <property type="term" value="F:acyltransferase activity"/>
    <property type="evidence" value="ECO:0007669"/>
    <property type="project" value="UniProtKB-KW"/>
</dbReference>
<evidence type="ECO:0000256" key="2">
    <source>
        <dbReference type="ARBA" id="ARBA00010323"/>
    </source>
</evidence>
<dbReference type="STRING" id="1797589.A2784_00130"/>
<dbReference type="InterPro" id="IPR051085">
    <property type="entry name" value="MB_O-acyltransferase"/>
</dbReference>
<dbReference type="PIRSF" id="PIRSF016636">
    <property type="entry name" value="AlgI_DltB"/>
    <property type="match status" value="1"/>
</dbReference>
<feature type="transmembrane region" description="Helical" evidence="10">
    <location>
        <begin position="118"/>
        <end position="136"/>
    </location>
</feature>
<sequence>MIFSQLGYFGLLILSVTFFFLVPKTWRLAVLTASGISFYVYFAGINLVIIAAELMLIWFLTRRYSHFRLNLAVIFAIMVLAYFKYWTRISPLAISFFTFEFIHFIVERRKKTIRSFSLSQLSAFIFFFPTLVAGPIKRFPDFNRQIKRAKLLPDHVFIGAVRIILGLFKKLVLADTFAVISGNTLLSASAIRDTTPLLAWVSLISYSFRIYLDFSGYSDIAIGSARLFGIIIPENFILPYLRTNIASFWKHWHRTLYSWIVDYLFIPLGGSRRGPLIAARNTLIAMSLSGLWHGAAGHFLVWGFYHGVLLAGYRIYKSTFPSSYIPAPISVIITFVFVSLGWLLFIAPVKIAALAAAKLVGINL</sequence>
<feature type="transmembrane region" description="Helical" evidence="10">
    <location>
        <begin position="67"/>
        <end position="83"/>
    </location>
</feature>
<comment type="caution">
    <text evidence="11">The sequence shown here is derived from an EMBL/GenBank/DDBJ whole genome shotgun (WGS) entry which is preliminary data.</text>
</comment>
<dbReference type="PIRSF" id="PIRSF500217">
    <property type="entry name" value="AlgI"/>
    <property type="match status" value="1"/>
</dbReference>
<evidence type="ECO:0000256" key="4">
    <source>
        <dbReference type="ARBA" id="ARBA00022679"/>
    </source>
</evidence>
<evidence type="ECO:0000256" key="3">
    <source>
        <dbReference type="ARBA" id="ARBA00022475"/>
    </source>
</evidence>
<evidence type="ECO:0000256" key="6">
    <source>
        <dbReference type="ARBA" id="ARBA00022989"/>
    </source>
</evidence>
<keyword evidence="8 9" id="KW-0012">Acyltransferase</keyword>
<gene>
    <name evidence="11" type="ORF">A2784_00130</name>
</gene>